<keyword evidence="3" id="KW-1185">Reference proteome</keyword>
<dbReference type="AlphaFoldDB" id="A0AAW1QLS8"/>
<dbReference type="Proteomes" id="UP001438707">
    <property type="component" value="Unassembled WGS sequence"/>
</dbReference>
<evidence type="ECO:0000313" key="2">
    <source>
        <dbReference type="EMBL" id="KAK9822066.1"/>
    </source>
</evidence>
<sequence>MDSKSEAIQQRALHFEGGRCGGVLQQTGGRVLQQGSAEADEDGLSRHQEGPGGPLQGQRPRSAFQSAASTRICPCTLLSVPNHQLLRVACMAPTMLRRLEPCGQNDLQQETACRVLQVCQPTFRGERYSMGS</sequence>
<feature type="region of interest" description="Disordered" evidence="1">
    <location>
        <begin position="31"/>
        <end position="63"/>
    </location>
</feature>
<evidence type="ECO:0000256" key="1">
    <source>
        <dbReference type="SAM" id="MobiDB-lite"/>
    </source>
</evidence>
<protein>
    <submittedName>
        <fullName evidence="2">Uncharacterized protein</fullName>
    </submittedName>
</protein>
<reference evidence="2 3" key="1">
    <citation type="journal article" date="2024" name="Nat. Commun.">
        <title>Phylogenomics reveals the evolutionary origins of lichenization in chlorophyte algae.</title>
        <authorList>
            <person name="Puginier C."/>
            <person name="Libourel C."/>
            <person name="Otte J."/>
            <person name="Skaloud P."/>
            <person name="Haon M."/>
            <person name="Grisel S."/>
            <person name="Petersen M."/>
            <person name="Berrin J.G."/>
            <person name="Delaux P.M."/>
            <person name="Dal Grande F."/>
            <person name="Keller J."/>
        </authorList>
    </citation>
    <scope>NUCLEOTIDE SEQUENCE [LARGE SCALE GENOMIC DNA]</scope>
    <source>
        <strain evidence="2 3">SAG 2145</strain>
    </source>
</reference>
<gene>
    <name evidence="2" type="ORF">WJX74_004636</name>
</gene>
<proteinExistence type="predicted"/>
<name>A0AAW1QLS8_9CHLO</name>
<accession>A0AAW1QLS8</accession>
<evidence type="ECO:0000313" key="3">
    <source>
        <dbReference type="Proteomes" id="UP001438707"/>
    </source>
</evidence>
<dbReference type="EMBL" id="JALJOS010000034">
    <property type="protein sequence ID" value="KAK9822066.1"/>
    <property type="molecule type" value="Genomic_DNA"/>
</dbReference>
<organism evidence="2 3">
    <name type="scientific">Apatococcus lobatus</name>
    <dbReference type="NCBI Taxonomy" id="904363"/>
    <lineage>
        <taxon>Eukaryota</taxon>
        <taxon>Viridiplantae</taxon>
        <taxon>Chlorophyta</taxon>
        <taxon>core chlorophytes</taxon>
        <taxon>Trebouxiophyceae</taxon>
        <taxon>Chlorellales</taxon>
        <taxon>Chlorellaceae</taxon>
        <taxon>Apatococcus</taxon>
    </lineage>
</organism>
<comment type="caution">
    <text evidence="2">The sequence shown here is derived from an EMBL/GenBank/DDBJ whole genome shotgun (WGS) entry which is preliminary data.</text>
</comment>